<gene>
    <name evidence="1" type="ORF">HMPREF9440_00166</name>
</gene>
<sequence length="74" mass="7765">MPLAGASCGASFGSCSRPGRARRISALNLRTPRVPVGKALAAHEKRPEAVRASGRCSSALLVAVRGRPDDYFIT</sequence>
<proteinExistence type="predicted"/>
<protein>
    <submittedName>
        <fullName evidence="1">Uncharacterized protein</fullName>
    </submittedName>
</protein>
<dbReference type="STRING" id="762967.HMPREF9440_00166"/>
<dbReference type="HOGENOM" id="CLU_2686473_0_0_4"/>
<accession>H3KBS0</accession>
<dbReference type="EMBL" id="AFBQ01000019">
    <property type="protein sequence ID" value="EHY32442.1"/>
    <property type="molecule type" value="Genomic_DNA"/>
</dbReference>
<reference evidence="1 2" key="1">
    <citation type="submission" date="2011-11" db="EMBL/GenBank/DDBJ databases">
        <authorList>
            <person name="Weinstock G."/>
            <person name="Sodergren E."/>
            <person name="Clifton S."/>
            <person name="Fulton L."/>
            <person name="Fulton B."/>
            <person name="Courtney L."/>
            <person name="Fronick C."/>
            <person name="Harrison M."/>
            <person name="Strong C."/>
            <person name="Farmer C."/>
            <person name="Delahaunty K."/>
            <person name="Markovic C."/>
            <person name="Hall O."/>
            <person name="Minx P."/>
            <person name="Tomlinson C."/>
            <person name="Mitreva M."/>
            <person name="Hou S."/>
            <person name="Chen J."/>
            <person name="Wollam A."/>
            <person name="Pepin K.H."/>
            <person name="Johnson M."/>
            <person name="Bhonagiri V."/>
            <person name="Zhang X."/>
            <person name="Suruliraj S."/>
            <person name="Warren W."/>
            <person name="Chinwalla A."/>
            <person name="Mardis E.R."/>
            <person name="Wilson R.K."/>
        </authorList>
    </citation>
    <scope>NUCLEOTIDE SEQUENCE [LARGE SCALE GENOMIC DNA]</scope>
    <source>
        <strain evidence="1 2">YIT 11816</strain>
    </source>
</reference>
<comment type="caution">
    <text evidence="1">The sequence shown here is derived from an EMBL/GenBank/DDBJ whole genome shotgun (WGS) entry which is preliminary data.</text>
</comment>
<dbReference type="Proteomes" id="UP000004956">
    <property type="component" value="Unassembled WGS sequence"/>
</dbReference>
<organism evidence="1 2">
    <name type="scientific">Sutterella parvirubra YIT 11816</name>
    <dbReference type="NCBI Taxonomy" id="762967"/>
    <lineage>
        <taxon>Bacteria</taxon>
        <taxon>Pseudomonadati</taxon>
        <taxon>Pseudomonadota</taxon>
        <taxon>Betaproteobacteria</taxon>
        <taxon>Burkholderiales</taxon>
        <taxon>Sutterellaceae</taxon>
        <taxon>Sutterella</taxon>
    </lineage>
</organism>
<dbReference type="AlphaFoldDB" id="H3KBS0"/>
<name>H3KBS0_9BURK</name>
<keyword evidence="2" id="KW-1185">Reference proteome</keyword>
<evidence type="ECO:0000313" key="1">
    <source>
        <dbReference type="EMBL" id="EHY32442.1"/>
    </source>
</evidence>
<evidence type="ECO:0000313" key="2">
    <source>
        <dbReference type="Proteomes" id="UP000004956"/>
    </source>
</evidence>